<comment type="subcellular location">
    <subcellularLocation>
        <location evidence="1">Nucleus</location>
    </subcellularLocation>
</comment>
<feature type="domain" description="WDHD1/CFT4 helical bundle" evidence="8">
    <location>
        <begin position="731"/>
        <end position="834"/>
    </location>
</feature>
<proteinExistence type="predicted"/>
<dbReference type="Gene3D" id="2.130.10.10">
    <property type="entry name" value="YVTN repeat-like/Quinoprotein amine dehydrogenase"/>
    <property type="match status" value="2"/>
</dbReference>
<dbReference type="SUPFAM" id="SSF50978">
    <property type="entry name" value="WD40 repeat-like"/>
    <property type="match status" value="1"/>
</dbReference>
<evidence type="ECO:0000259" key="8">
    <source>
        <dbReference type="Pfam" id="PF20946"/>
    </source>
</evidence>
<dbReference type="OrthoDB" id="427368at2759"/>
<dbReference type="Pfam" id="PF24817">
    <property type="entry name" value="WD40_WDHD1_1st"/>
    <property type="match status" value="1"/>
</dbReference>
<dbReference type="GO" id="GO:0003682">
    <property type="term" value="F:chromatin binding"/>
    <property type="evidence" value="ECO:0007669"/>
    <property type="project" value="TreeGrafter"/>
</dbReference>
<dbReference type="OMA" id="RYAHTNG"/>
<evidence type="ECO:0000256" key="3">
    <source>
        <dbReference type="ARBA" id="ARBA00022737"/>
    </source>
</evidence>
<dbReference type="GO" id="GO:0000278">
    <property type="term" value="P:mitotic cell cycle"/>
    <property type="evidence" value="ECO:0007669"/>
    <property type="project" value="TreeGrafter"/>
</dbReference>
<evidence type="ECO:0000313" key="10">
    <source>
        <dbReference type="EMBL" id="ORY86921.1"/>
    </source>
</evidence>
<dbReference type="GO" id="GO:0006261">
    <property type="term" value="P:DNA-templated DNA replication"/>
    <property type="evidence" value="ECO:0007669"/>
    <property type="project" value="TreeGrafter"/>
</dbReference>
<dbReference type="GeneID" id="63785157"/>
<dbReference type="InterPro" id="IPR015943">
    <property type="entry name" value="WD40/YVTN_repeat-like_dom_sf"/>
</dbReference>
<dbReference type="STRING" id="56484.A0A1Y2FSE1"/>
<feature type="repeat" description="WD" evidence="5">
    <location>
        <begin position="230"/>
        <end position="271"/>
    </location>
</feature>
<evidence type="ECO:0000256" key="2">
    <source>
        <dbReference type="ARBA" id="ARBA00022574"/>
    </source>
</evidence>
<sequence length="836" mass="90869">MAPTRVTPHREGTTRAAYSLDGTHVFTTGCDGVVRRFKLGSPDEPVVLDALHDDASSGIATSNDKLVTCSEDATVSIFDIKGTVADKLCRCSLPIREVAFSPDGAWVAIASDETKVRIVNVEDMTRVMELTASLAKSIKHVSFHPSGNMIAAVDTNGVIRIYSLSTEEPSILESLSGIVPILHDAASKVSCKVAWHPDGASFAAPISTFEVVVHERSGWSRQVTFKSGSDGGHTDSILDLAWSPNGAYLATASLDKTLLIWSTKTQEVVETISLTEPATQLLWHPNKNNLSWTTNQGDLYTQEEVIKAGPSPCARPLHPSPITTGASVTGAVNGAAKTNGHKLFDDSALDGDIDMGSVSDGDLNEALENGAADWIDDDDGAGYIPNLDSRKRTAEGYNTPLGSPSAKKRHRSATGRADFSVHEPVQPGSTPFRGGRRYLALNNIGWIWTVEQEDHHTVTVEFHDREANRQYHFSDGSLFSFAALDETGALFASGMRSNAEGIKLASVVHYRPHASWAAYANWTTELPAGEDIQAIALSSSSVVVCTSKGYVRTYSLNGVPKNIFINKHSPFVAAIARGNYVLTVSNSHVRGNGSAALSYMVYHTAREEIIQQDDGLPLNPGESLKSLFFSDDGFPYIYTTDGILSCLTRWRQPGQAQWRPVLDTNLLQRRIGKDENYWPVGCTAEQGGQFQCIILKGAERHPYFPRPITSELAYEVPMVAPDHIAGSIASLENALAKDKILEIFAEENLEAGAGGDADVEEALQREQIVLETQLDRSLIQLMNLACKAEQDARALDLCEMMRRPGSLDAALKVASHHHRLNLAQRINELAEERAII</sequence>
<dbReference type="PANTHER" id="PTHR19932">
    <property type="entry name" value="WD REPEAT AND HMG-BOX DNA BINDING PROTEIN"/>
    <property type="match status" value="1"/>
</dbReference>
<dbReference type="InterPro" id="IPR048591">
    <property type="entry name" value="WDHD1/CFT4_hel"/>
</dbReference>
<evidence type="ECO:0000256" key="4">
    <source>
        <dbReference type="ARBA" id="ARBA00023242"/>
    </source>
</evidence>
<dbReference type="Proteomes" id="UP000193685">
    <property type="component" value="Unassembled WGS sequence"/>
</dbReference>
<organism evidence="10 11">
    <name type="scientific">Protomyces lactucae-debilis</name>
    <dbReference type="NCBI Taxonomy" id="2754530"/>
    <lineage>
        <taxon>Eukaryota</taxon>
        <taxon>Fungi</taxon>
        <taxon>Dikarya</taxon>
        <taxon>Ascomycota</taxon>
        <taxon>Taphrinomycotina</taxon>
        <taxon>Taphrinomycetes</taxon>
        <taxon>Taphrinales</taxon>
        <taxon>Protomycetaceae</taxon>
        <taxon>Protomyces</taxon>
    </lineage>
</organism>
<dbReference type="Pfam" id="PF20946">
    <property type="entry name" value="Ctf4_C"/>
    <property type="match status" value="1"/>
</dbReference>
<dbReference type="SMART" id="SM00320">
    <property type="entry name" value="WD40"/>
    <property type="match status" value="5"/>
</dbReference>
<protein>
    <submittedName>
        <fullName evidence="10">WD40-repeat-containing domain protein</fullName>
    </submittedName>
</protein>
<evidence type="ECO:0000256" key="5">
    <source>
        <dbReference type="PROSITE-ProRule" id="PRU00221"/>
    </source>
</evidence>
<dbReference type="PROSITE" id="PS50082">
    <property type="entry name" value="WD_REPEATS_2"/>
    <property type="match status" value="1"/>
</dbReference>
<dbReference type="EMBL" id="MCFI01000002">
    <property type="protein sequence ID" value="ORY86921.1"/>
    <property type="molecule type" value="Genomic_DNA"/>
</dbReference>
<keyword evidence="11" id="KW-1185">Reference proteome</keyword>
<evidence type="ECO:0000259" key="9">
    <source>
        <dbReference type="Pfam" id="PF24817"/>
    </source>
</evidence>
<dbReference type="RefSeq" id="XP_040727777.1">
    <property type="nucleotide sequence ID" value="XM_040868558.1"/>
</dbReference>
<keyword evidence="3" id="KW-0677">Repeat</keyword>
<dbReference type="AlphaFoldDB" id="A0A1Y2FSE1"/>
<comment type="caution">
    <text evidence="10">The sequence shown here is derived from an EMBL/GenBank/DDBJ whole genome shotgun (WGS) entry which is preliminary data.</text>
</comment>
<gene>
    <name evidence="10" type="ORF">BCR37DRAFT_376213</name>
</gene>
<keyword evidence="4" id="KW-0539">Nucleus</keyword>
<dbReference type="InterPro" id="IPR022100">
    <property type="entry name" value="WDHD1/CFT4_beta-prop_2nd"/>
</dbReference>
<dbReference type="InterPro" id="IPR001680">
    <property type="entry name" value="WD40_rpt"/>
</dbReference>
<feature type="domain" description="WDHD1 first WD40" evidence="9">
    <location>
        <begin position="9"/>
        <end position="299"/>
    </location>
</feature>
<dbReference type="Pfam" id="PF12341">
    <property type="entry name" value="Mcl1_mid"/>
    <property type="match status" value="1"/>
</dbReference>
<dbReference type="InterPro" id="IPR036322">
    <property type="entry name" value="WD40_repeat_dom_sf"/>
</dbReference>
<evidence type="ECO:0000256" key="1">
    <source>
        <dbReference type="ARBA" id="ARBA00004123"/>
    </source>
</evidence>
<dbReference type="InterPro" id="IPR057646">
    <property type="entry name" value="WD40_WDHD1_1st"/>
</dbReference>
<dbReference type="PROSITE" id="PS50294">
    <property type="entry name" value="WD_REPEATS_REGION"/>
    <property type="match status" value="1"/>
</dbReference>
<evidence type="ECO:0000259" key="7">
    <source>
        <dbReference type="Pfam" id="PF12341"/>
    </source>
</evidence>
<reference evidence="10 11" key="1">
    <citation type="submission" date="2016-07" db="EMBL/GenBank/DDBJ databases">
        <title>Pervasive Adenine N6-methylation of Active Genes in Fungi.</title>
        <authorList>
            <consortium name="DOE Joint Genome Institute"/>
            <person name="Mondo S.J."/>
            <person name="Dannebaum R.O."/>
            <person name="Kuo R.C."/>
            <person name="Labutti K."/>
            <person name="Haridas S."/>
            <person name="Kuo A."/>
            <person name="Salamov A."/>
            <person name="Ahrendt S.R."/>
            <person name="Lipzen A."/>
            <person name="Sullivan W."/>
            <person name="Andreopoulos W.B."/>
            <person name="Clum A."/>
            <person name="Lindquist E."/>
            <person name="Daum C."/>
            <person name="Ramamoorthy G.K."/>
            <person name="Gryganskyi A."/>
            <person name="Culley D."/>
            <person name="Magnuson J.K."/>
            <person name="James T.Y."/>
            <person name="O'Malley M.A."/>
            <person name="Stajich J.E."/>
            <person name="Spatafora J.W."/>
            <person name="Visel A."/>
            <person name="Grigoriev I.V."/>
        </authorList>
    </citation>
    <scope>NUCLEOTIDE SEQUENCE [LARGE SCALE GENOMIC DNA]</scope>
    <source>
        <strain evidence="10 11">12-1054</strain>
    </source>
</reference>
<accession>A0A1Y2FSE1</accession>
<dbReference type="PANTHER" id="PTHR19932:SF10">
    <property type="entry name" value="WD REPEAT AND HMG-BOX DNA-BINDING PROTEIN 1"/>
    <property type="match status" value="1"/>
</dbReference>
<evidence type="ECO:0000313" key="11">
    <source>
        <dbReference type="Proteomes" id="UP000193685"/>
    </source>
</evidence>
<feature type="region of interest" description="Disordered" evidence="6">
    <location>
        <begin position="385"/>
        <end position="427"/>
    </location>
</feature>
<name>A0A1Y2FSE1_PROLT</name>
<feature type="domain" description="WDHD1/CFT4 second beta-propeller" evidence="7">
    <location>
        <begin position="423"/>
        <end position="718"/>
    </location>
</feature>
<dbReference type="GO" id="GO:0043596">
    <property type="term" value="C:nuclear replication fork"/>
    <property type="evidence" value="ECO:0007669"/>
    <property type="project" value="TreeGrafter"/>
</dbReference>
<dbReference type="GO" id="GO:0006281">
    <property type="term" value="P:DNA repair"/>
    <property type="evidence" value="ECO:0007669"/>
    <property type="project" value="TreeGrafter"/>
</dbReference>
<keyword evidence="2 5" id="KW-0853">WD repeat</keyword>
<evidence type="ECO:0000256" key="6">
    <source>
        <dbReference type="SAM" id="MobiDB-lite"/>
    </source>
</evidence>